<feature type="binding site" evidence="1">
    <location>
        <position position="63"/>
    </location>
    <ligand>
        <name>Fe cation</name>
        <dbReference type="ChEBI" id="CHEBI:24875"/>
        <label>1</label>
    </ligand>
</feature>
<dbReference type="GO" id="GO:0071771">
    <property type="term" value="F:aldehyde oxygenase (deformylating) activity"/>
    <property type="evidence" value="ECO:0007669"/>
    <property type="project" value="UniProtKB-UniRule"/>
</dbReference>
<dbReference type="CDD" id="cd00657">
    <property type="entry name" value="Ferritin_like"/>
    <property type="match status" value="1"/>
</dbReference>
<dbReference type="EC" id="4.1.99.5" evidence="1"/>
<dbReference type="Gene3D" id="1.20.1260.10">
    <property type="match status" value="1"/>
</dbReference>
<dbReference type="HAMAP" id="MF_00931">
    <property type="entry name" value="Aldeh_decarbonylase"/>
    <property type="match status" value="1"/>
</dbReference>
<comment type="similarity">
    <text evidence="1">Belongs to the aldehyde decarbonylase family.</text>
</comment>
<proteinExistence type="inferred from homology"/>
<keyword evidence="1" id="KW-0479">Metal-binding</keyword>
<gene>
    <name evidence="2" type="ORF">ENR64_19400</name>
</gene>
<comment type="caution">
    <text evidence="2">The sequence shown here is derived from an EMBL/GenBank/DDBJ whole genome shotgun (WGS) entry which is preliminary data.</text>
</comment>
<evidence type="ECO:0000313" key="2">
    <source>
        <dbReference type="EMBL" id="HFM99876.1"/>
    </source>
</evidence>
<feature type="binding site" evidence="1">
    <location>
        <position position="60"/>
    </location>
    <ligand>
        <name>Fe cation</name>
        <dbReference type="ChEBI" id="CHEBI:24875"/>
        <label>1</label>
    </ligand>
</feature>
<dbReference type="Pfam" id="PF11266">
    <property type="entry name" value="Ald_deCOase"/>
    <property type="match status" value="1"/>
</dbReference>
<feature type="binding site" evidence="1">
    <location>
        <position position="147"/>
    </location>
    <ligand>
        <name>Fe cation</name>
        <dbReference type="ChEBI" id="CHEBI:24875"/>
        <label>2</label>
    </ligand>
</feature>
<feature type="binding site" evidence="1">
    <location>
        <position position="60"/>
    </location>
    <ligand>
        <name>Fe cation</name>
        <dbReference type="ChEBI" id="CHEBI:24875"/>
        <label>2</label>
    </ligand>
</feature>
<protein>
    <recommendedName>
        <fullName evidence="1">Aldehyde decarbonylase</fullName>
        <shortName evidence="1">AD</shortName>
        <ecNumber evidence="1">4.1.99.5</ecNumber>
    </recommendedName>
    <alternativeName>
        <fullName evidence="1">Fatty aldehyde decarbonylase</fullName>
    </alternativeName>
</protein>
<dbReference type="EMBL" id="DSRU01000276">
    <property type="protein sequence ID" value="HFM99876.1"/>
    <property type="molecule type" value="Genomic_DNA"/>
</dbReference>
<sequence length="231" mass="26388">MTQSQTDQALDFSSDRYRSAYSRINGIVIEGEQEAYNNFICLSNLLPDDTEELMRLGKMERRHSKSFEACGRNLDVIPDLGFAHQFFQALRNQFQSAASHQKIATCLLIQALVIECFAIAAYNNYIPVADAFARKITESVVADEYEHLNFGEIWLKANFEAVKDELEAASQQILPIIWQMLNQVEPDAKAIGMHKQFLIEEFLVRYGEALKQIGFSTREMLRLTSQGLKHN</sequence>
<keyword evidence="1" id="KW-0408">Iron</keyword>
<dbReference type="NCBIfam" id="TIGR04059">
    <property type="entry name" value="Ald_deCOase"/>
    <property type="match status" value="1"/>
</dbReference>
<keyword evidence="1 2" id="KW-0456">Lyase</keyword>
<dbReference type="InterPro" id="IPR012347">
    <property type="entry name" value="Ferritin-like"/>
</dbReference>
<feature type="binding site" evidence="1">
    <location>
        <position position="115"/>
    </location>
    <ligand>
        <name>Fe cation</name>
        <dbReference type="ChEBI" id="CHEBI:24875"/>
        <label>2</label>
    </ligand>
</feature>
<comment type="function">
    <text evidence="1">Catalyzes the decarbonylation of fatty aldehydes to alkanes.</text>
</comment>
<dbReference type="AlphaFoldDB" id="A0A7C3PK71"/>
<reference evidence="2" key="1">
    <citation type="journal article" date="2020" name="mSystems">
        <title>Genome- and Community-Level Interaction Insights into Carbon Utilization and Element Cycling Functions of Hydrothermarchaeota in Hydrothermal Sediment.</title>
        <authorList>
            <person name="Zhou Z."/>
            <person name="Liu Y."/>
            <person name="Xu W."/>
            <person name="Pan J."/>
            <person name="Luo Z.H."/>
            <person name="Li M."/>
        </authorList>
    </citation>
    <scope>NUCLEOTIDE SEQUENCE [LARGE SCALE GENOMIC DNA]</scope>
    <source>
        <strain evidence="2">SpSt-418</strain>
    </source>
</reference>
<keyword evidence="1" id="KW-0521">NADP</keyword>
<comment type="catalytic activity">
    <reaction evidence="1">
        <text>a long-chain fatty aldehyde + 2 NADPH + O2 + H(+) = a long-chain alkane + formate + 2 NADP(+) + H2O</text>
        <dbReference type="Rhea" id="RHEA:21440"/>
        <dbReference type="ChEBI" id="CHEBI:15377"/>
        <dbReference type="ChEBI" id="CHEBI:15378"/>
        <dbReference type="ChEBI" id="CHEBI:15379"/>
        <dbReference type="ChEBI" id="CHEBI:15740"/>
        <dbReference type="ChEBI" id="CHEBI:17176"/>
        <dbReference type="ChEBI" id="CHEBI:57783"/>
        <dbReference type="ChEBI" id="CHEBI:58349"/>
        <dbReference type="ChEBI" id="CHEBI:83563"/>
        <dbReference type="EC" id="4.1.99.5"/>
    </reaction>
</comment>
<dbReference type="SUPFAM" id="SSF47240">
    <property type="entry name" value="Ferritin-like"/>
    <property type="match status" value="1"/>
</dbReference>
<accession>A0A7C3PK71</accession>
<dbReference type="InterPro" id="IPR009078">
    <property type="entry name" value="Ferritin-like_SF"/>
</dbReference>
<organism evidence="2">
    <name type="scientific">Oscillatoriales cyanobacterium SpSt-418</name>
    <dbReference type="NCBI Taxonomy" id="2282169"/>
    <lineage>
        <taxon>Bacteria</taxon>
        <taxon>Bacillati</taxon>
        <taxon>Cyanobacteriota</taxon>
        <taxon>Cyanophyceae</taxon>
        <taxon>Oscillatoriophycideae</taxon>
        <taxon>Oscillatoriales</taxon>
    </lineage>
</organism>
<evidence type="ECO:0000256" key="1">
    <source>
        <dbReference type="HAMAP-Rule" id="MF_00931"/>
    </source>
</evidence>
<name>A0A7C3PK71_9CYAN</name>
<dbReference type="InterPro" id="IPR022612">
    <property type="entry name" value="Ald_deCOase"/>
</dbReference>
<feature type="binding site" evidence="1">
    <location>
        <position position="32"/>
    </location>
    <ligand>
        <name>Fe cation</name>
        <dbReference type="ChEBI" id="CHEBI:24875"/>
        <label>1</label>
    </ligand>
</feature>
<dbReference type="GO" id="GO:0046914">
    <property type="term" value="F:transition metal ion binding"/>
    <property type="evidence" value="ECO:0007669"/>
    <property type="project" value="UniProtKB-UniRule"/>
</dbReference>